<dbReference type="InterPro" id="IPR044855">
    <property type="entry name" value="CoA-Trfase_III_dom3_sf"/>
</dbReference>
<keyword evidence="3" id="KW-1185">Reference proteome</keyword>
<proteinExistence type="predicted"/>
<name>A0A6G7XII1_9MICO</name>
<dbReference type="InterPro" id="IPR050483">
    <property type="entry name" value="CoA-transferase_III_domain"/>
</dbReference>
<dbReference type="RefSeq" id="WP_166292756.1">
    <property type="nucleotide sequence ID" value="NZ_CP049863.1"/>
</dbReference>
<dbReference type="Proteomes" id="UP000502677">
    <property type="component" value="Chromosome"/>
</dbReference>
<accession>A0A6G7XII1</accession>
<dbReference type="Gene3D" id="3.40.50.10540">
    <property type="entry name" value="Crotonobetainyl-coa:carnitine coa-transferase, domain 1"/>
    <property type="match status" value="1"/>
</dbReference>
<dbReference type="InterPro" id="IPR003673">
    <property type="entry name" value="CoA-Trfase_fam_III"/>
</dbReference>
<dbReference type="PANTHER" id="PTHR48207:SF3">
    <property type="entry name" value="SUCCINATE--HYDROXYMETHYLGLUTARATE COA-TRANSFERASE"/>
    <property type="match status" value="1"/>
</dbReference>
<dbReference type="SUPFAM" id="SSF89796">
    <property type="entry name" value="CoA-transferase family III (CaiB/BaiF)"/>
    <property type="match status" value="1"/>
</dbReference>
<dbReference type="InterPro" id="IPR023606">
    <property type="entry name" value="CoA-Trfase_III_dom_1_sf"/>
</dbReference>
<organism evidence="2 3">
    <name type="scientific">Leucobacter viscericola</name>
    <dbReference type="NCBI Taxonomy" id="2714935"/>
    <lineage>
        <taxon>Bacteria</taxon>
        <taxon>Bacillati</taxon>
        <taxon>Actinomycetota</taxon>
        <taxon>Actinomycetes</taxon>
        <taxon>Micrococcales</taxon>
        <taxon>Microbacteriaceae</taxon>
        <taxon>Leucobacter</taxon>
    </lineage>
</organism>
<dbReference type="GO" id="GO:0008410">
    <property type="term" value="F:CoA-transferase activity"/>
    <property type="evidence" value="ECO:0007669"/>
    <property type="project" value="TreeGrafter"/>
</dbReference>
<evidence type="ECO:0000256" key="1">
    <source>
        <dbReference type="ARBA" id="ARBA00022679"/>
    </source>
</evidence>
<dbReference type="EMBL" id="CP049863">
    <property type="protein sequence ID" value="QIK64424.1"/>
    <property type="molecule type" value="Genomic_DNA"/>
</dbReference>
<dbReference type="Gene3D" id="3.30.1540.10">
    <property type="entry name" value="formyl-coa transferase, domain 3"/>
    <property type="match status" value="1"/>
</dbReference>
<reference evidence="2 3" key="1">
    <citation type="submission" date="2020-03" db="EMBL/GenBank/DDBJ databases">
        <title>Leucobacter sp. nov., isolated from beetles.</title>
        <authorList>
            <person name="Hyun D.-W."/>
            <person name="Bae J.-W."/>
        </authorList>
    </citation>
    <scope>NUCLEOTIDE SEQUENCE [LARGE SCALE GENOMIC DNA]</scope>
    <source>
        <strain evidence="2 3">HDW9C</strain>
    </source>
</reference>
<dbReference type="PANTHER" id="PTHR48207">
    <property type="entry name" value="SUCCINATE--HYDROXYMETHYLGLUTARATE COA-TRANSFERASE"/>
    <property type="match status" value="1"/>
</dbReference>
<sequence length="400" mass="43078">MTTATRPLEGVRVLDLSRVVAGPLCASLLGDLGAEVIKVEGPTNPDETRGWFPPDVESVGVYFATVNRNKRAITVDLKTEEGREIIRTLVKRSDVVVENFTFGTLDRLGLGYKSLRSINPGVVLCSITGFGQTGPNREQPGYDMVAQAISGFVSMNGAPADEATKAPIALADMLTGLHATISIIAALRARDLSGEGQHLDLSLLDSMVFSLLNLGTSYLNTGEIPPRYGNQHQTLVPYQRFETGDQDIVIAVGNDAQFQRLCSELGLEALAADERFRTASARIRNRETLIPLIAAALSDRSATALLARLQELRVPSAPINTIAEVFDDPHVIARGMVRNVEHPTAGTLRLLAAPLGFNADVTAIRRPPPAFSEHTDEVLSELGYSSEEISELRTNAVIAG</sequence>
<protein>
    <submittedName>
        <fullName evidence="2">CoA transferase</fullName>
    </submittedName>
</protein>
<evidence type="ECO:0000313" key="2">
    <source>
        <dbReference type="EMBL" id="QIK64424.1"/>
    </source>
</evidence>
<gene>
    <name evidence="2" type="ORF">G7068_15320</name>
</gene>
<evidence type="ECO:0000313" key="3">
    <source>
        <dbReference type="Proteomes" id="UP000502677"/>
    </source>
</evidence>
<dbReference type="Pfam" id="PF02515">
    <property type="entry name" value="CoA_transf_3"/>
    <property type="match status" value="1"/>
</dbReference>
<dbReference type="AlphaFoldDB" id="A0A6G7XII1"/>
<keyword evidence="1 2" id="KW-0808">Transferase</keyword>
<dbReference type="KEGG" id="lvi:G7068_15320"/>